<accession>A0ABP0KAW7</accession>
<keyword evidence="4" id="KW-1185">Reference proteome</keyword>
<reference evidence="3 4" key="1">
    <citation type="submission" date="2024-02" db="EMBL/GenBank/DDBJ databases">
        <authorList>
            <person name="Chen Y."/>
            <person name="Shah S."/>
            <person name="Dougan E. K."/>
            <person name="Thang M."/>
            <person name="Chan C."/>
        </authorList>
    </citation>
    <scope>NUCLEOTIDE SEQUENCE [LARGE SCALE GENOMIC DNA]</scope>
</reference>
<feature type="region of interest" description="Disordered" evidence="1">
    <location>
        <begin position="1"/>
        <end position="21"/>
    </location>
</feature>
<protein>
    <recommendedName>
        <fullName evidence="5">SGNH hydrolase-type esterase domain-containing protein</fullName>
    </recommendedName>
</protein>
<feature type="compositionally biased region" description="Acidic residues" evidence="1">
    <location>
        <begin position="8"/>
        <end position="19"/>
    </location>
</feature>
<evidence type="ECO:0000313" key="3">
    <source>
        <dbReference type="EMBL" id="CAK9023941.1"/>
    </source>
</evidence>
<evidence type="ECO:0000313" key="4">
    <source>
        <dbReference type="Proteomes" id="UP001642484"/>
    </source>
</evidence>
<proteinExistence type="predicted"/>
<evidence type="ECO:0000256" key="2">
    <source>
        <dbReference type="SAM" id="Phobius"/>
    </source>
</evidence>
<organism evidence="3 4">
    <name type="scientific">Durusdinium trenchii</name>
    <dbReference type="NCBI Taxonomy" id="1381693"/>
    <lineage>
        <taxon>Eukaryota</taxon>
        <taxon>Sar</taxon>
        <taxon>Alveolata</taxon>
        <taxon>Dinophyceae</taxon>
        <taxon>Suessiales</taxon>
        <taxon>Symbiodiniaceae</taxon>
        <taxon>Durusdinium</taxon>
    </lineage>
</organism>
<dbReference type="EMBL" id="CAXAMN010008091">
    <property type="protein sequence ID" value="CAK9023941.1"/>
    <property type="molecule type" value="Genomic_DNA"/>
</dbReference>
<gene>
    <name evidence="3" type="ORF">CCMP2556_LOCUS15419</name>
</gene>
<evidence type="ECO:0008006" key="5">
    <source>
        <dbReference type="Google" id="ProtNLM"/>
    </source>
</evidence>
<comment type="caution">
    <text evidence="3">The sequence shown here is derived from an EMBL/GenBank/DDBJ whole genome shotgun (WGS) entry which is preliminary data.</text>
</comment>
<feature type="transmembrane region" description="Helical" evidence="2">
    <location>
        <begin position="221"/>
        <end position="240"/>
    </location>
</feature>
<dbReference type="Proteomes" id="UP001642484">
    <property type="component" value="Unassembled WGS sequence"/>
</dbReference>
<keyword evidence="2" id="KW-0472">Membrane</keyword>
<feature type="transmembrane region" description="Helical" evidence="2">
    <location>
        <begin position="191"/>
        <end position="215"/>
    </location>
</feature>
<sequence>MAKVGQPMDEDTEENESSEDVSSMLANCFEAPTVARPRAPAQLQMVPAGPFYSTYHGHDVRYLESLLDGLLLIHREAPVIFLAGDSSLDNKTWLFNQGAPADHWRPSSAHAPAVNGYERLLQPPRMVCDVTYWMNQILYDLKANAIALNTAIEATTLASRVGGVQCCVVPSCCGLYEQEELIRDRIRPCDMLVISIGGNDIALAPSIFTVIAMVLLMLTPWPLLFCFHPAVAYFIGLFRYQVQCYAERLTAVTRPRKIGVCMIYNLDERNGESWANMALCILCYTCFPGMLQRRMRCVDALALVGSWRKAQLLYAFVFDLSDRLVFELATSRIKVPGSELVPISLADALDGRCTEDYHQQVEPSVIGGQKMARLILSKLGWRCETQHYRYEKP</sequence>
<keyword evidence="2" id="KW-1133">Transmembrane helix</keyword>
<evidence type="ECO:0000256" key="1">
    <source>
        <dbReference type="SAM" id="MobiDB-lite"/>
    </source>
</evidence>
<keyword evidence="2" id="KW-0812">Transmembrane</keyword>
<name>A0ABP0KAW7_9DINO</name>